<dbReference type="EMBL" id="FQXP01000007">
    <property type="protein sequence ID" value="SHH95569.1"/>
    <property type="molecule type" value="Genomic_DNA"/>
</dbReference>
<feature type="transmembrane region" description="Helical" evidence="1">
    <location>
        <begin position="236"/>
        <end position="257"/>
    </location>
</feature>
<sequence>MKTFRRGVKIVNCHKLKILLFCNVIFLLALLRPMLFFQDNLSLFQSGGAQLSNFDFICSFQGDGIVDFNNYIFVIIPLYSVMITFILDEVSGMISTIRLGSRIRLWNTKVLYVATSAFILSTLLIIGTYFISGLFIGTYSNAWNTELGLPYKIFGTTSKWLGLSTLLTTPKVLLVFWNTTFLGFLFIGLFICMMKVIVSNLYIYLSIIIILFMDFFNMLGVTVIRQISVTGNQWLNIGSIFFNALYFIFGIVFFYLLGKYINLEKDQYLGRTGV</sequence>
<keyword evidence="3" id="KW-1185">Reference proteome</keyword>
<evidence type="ECO:0000256" key="1">
    <source>
        <dbReference type="SAM" id="Phobius"/>
    </source>
</evidence>
<accession>A0A1M5X701</accession>
<evidence type="ECO:0000313" key="3">
    <source>
        <dbReference type="Proteomes" id="UP000184526"/>
    </source>
</evidence>
<feature type="transmembrane region" description="Helical" evidence="1">
    <location>
        <begin position="71"/>
        <end position="90"/>
    </location>
</feature>
<dbReference type="RefSeq" id="WP_072831932.1">
    <property type="nucleotide sequence ID" value="NZ_FQXP01000007.1"/>
</dbReference>
<evidence type="ECO:0000313" key="2">
    <source>
        <dbReference type="EMBL" id="SHH95569.1"/>
    </source>
</evidence>
<dbReference type="AlphaFoldDB" id="A0A1M5X701"/>
<evidence type="ECO:0008006" key="4">
    <source>
        <dbReference type="Google" id="ProtNLM"/>
    </source>
</evidence>
<protein>
    <recommendedName>
        <fullName evidence="4">ABC-2 family transporter protein</fullName>
    </recommendedName>
</protein>
<organism evidence="2 3">
    <name type="scientific">Clostridium collagenovorans DSM 3089</name>
    <dbReference type="NCBI Taxonomy" id="1121306"/>
    <lineage>
        <taxon>Bacteria</taxon>
        <taxon>Bacillati</taxon>
        <taxon>Bacillota</taxon>
        <taxon>Clostridia</taxon>
        <taxon>Eubacteriales</taxon>
        <taxon>Clostridiaceae</taxon>
        <taxon>Clostridium</taxon>
    </lineage>
</organism>
<feature type="transmembrane region" description="Helical" evidence="1">
    <location>
        <begin position="110"/>
        <end position="136"/>
    </location>
</feature>
<gene>
    <name evidence="2" type="ORF">SAMN02745196_02060</name>
</gene>
<keyword evidence="1" id="KW-1133">Transmembrane helix</keyword>
<dbReference type="OrthoDB" id="1951939at2"/>
<feature type="transmembrane region" description="Helical" evidence="1">
    <location>
        <begin position="201"/>
        <end position="224"/>
    </location>
</feature>
<feature type="transmembrane region" description="Helical" evidence="1">
    <location>
        <begin position="20"/>
        <end position="37"/>
    </location>
</feature>
<proteinExistence type="predicted"/>
<reference evidence="2 3" key="1">
    <citation type="submission" date="2016-11" db="EMBL/GenBank/DDBJ databases">
        <authorList>
            <person name="Jaros S."/>
            <person name="Januszkiewicz K."/>
            <person name="Wedrychowicz H."/>
        </authorList>
    </citation>
    <scope>NUCLEOTIDE SEQUENCE [LARGE SCALE GENOMIC DNA]</scope>
    <source>
        <strain evidence="2 3">DSM 3089</strain>
    </source>
</reference>
<keyword evidence="1" id="KW-0812">Transmembrane</keyword>
<dbReference type="STRING" id="1121306.SAMN02745196_02060"/>
<dbReference type="Proteomes" id="UP000184526">
    <property type="component" value="Unassembled WGS sequence"/>
</dbReference>
<feature type="transmembrane region" description="Helical" evidence="1">
    <location>
        <begin position="172"/>
        <end position="194"/>
    </location>
</feature>
<keyword evidence="1" id="KW-0472">Membrane</keyword>
<name>A0A1M5X701_9CLOT</name>